<proteinExistence type="predicted"/>
<dbReference type="InterPro" id="IPR051345">
    <property type="entry name" value="Importin_beta-like_NTR"/>
</dbReference>
<reference evidence="5" key="1">
    <citation type="submission" date="2016-06" db="UniProtKB">
        <authorList>
            <consortium name="WormBaseParasite"/>
        </authorList>
    </citation>
    <scope>IDENTIFICATION</scope>
</reference>
<feature type="domain" description="Exportin-1/Importin-beta-like" evidence="2">
    <location>
        <begin position="102"/>
        <end position="185"/>
    </location>
</feature>
<evidence type="ECO:0000259" key="1">
    <source>
        <dbReference type="Pfam" id="PF03810"/>
    </source>
</evidence>
<dbReference type="Gene3D" id="1.25.10.10">
    <property type="entry name" value="Leucine-rich Repeat Variant"/>
    <property type="match status" value="1"/>
</dbReference>
<dbReference type="Proteomes" id="UP000270296">
    <property type="component" value="Unassembled WGS sequence"/>
</dbReference>
<keyword evidence="4" id="KW-1185">Reference proteome</keyword>
<dbReference type="InterPro" id="IPR013598">
    <property type="entry name" value="Exportin-1/Importin-b-like"/>
</dbReference>
<organism evidence="5">
    <name type="scientific">Soboliphyme baturini</name>
    <dbReference type="NCBI Taxonomy" id="241478"/>
    <lineage>
        <taxon>Eukaryota</taxon>
        <taxon>Metazoa</taxon>
        <taxon>Ecdysozoa</taxon>
        <taxon>Nematoda</taxon>
        <taxon>Enoplea</taxon>
        <taxon>Dorylaimia</taxon>
        <taxon>Dioctophymatida</taxon>
        <taxon>Dioctophymatoidea</taxon>
        <taxon>Soboliphymatidae</taxon>
        <taxon>Soboliphyme</taxon>
    </lineage>
</organism>
<dbReference type="WBParaSite" id="SBAD_0000016501-mRNA-1">
    <property type="protein sequence ID" value="SBAD_0000016501-mRNA-1"/>
    <property type="gene ID" value="SBAD_0000016501"/>
</dbReference>
<feature type="domain" description="Importin N-terminal" evidence="1">
    <location>
        <begin position="32"/>
        <end position="93"/>
    </location>
</feature>
<dbReference type="InterPro" id="IPR001494">
    <property type="entry name" value="Importin-beta_N"/>
</dbReference>
<dbReference type="PANTHER" id="PTHR12363">
    <property type="entry name" value="TRANSPORTIN 3 AND IMPORTIN 13"/>
    <property type="match status" value="1"/>
</dbReference>
<dbReference type="InterPro" id="IPR011989">
    <property type="entry name" value="ARM-like"/>
</dbReference>
<dbReference type="Pfam" id="PF03810">
    <property type="entry name" value="IBN_N"/>
    <property type="match status" value="1"/>
</dbReference>
<dbReference type="EMBL" id="UZAM01000252">
    <property type="protein sequence ID" value="VDO80154.1"/>
    <property type="molecule type" value="Genomic_DNA"/>
</dbReference>
<dbReference type="OrthoDB" id="435593at2759"/>
<dbReference type="GO" id="GO:0005737">
    <property type="term" value="C:cytoplasm"/>
    <property type="evidence" value="ECO:0007669"/>
    <property type="project" value="TreeGrafter"/>
</dbReference>
<name>A0A183I959_9BILA</name>
<dbReference type="SUPFAM" id="SSF48371">
    <property type="entry name" value="ARM repeat"/>
    <property type="match status" value="1"/>
</dbReference>
<evidence type="ECO:0000313" key="5">
    <source>
        <dbReference type="WBParaSite" id="SBAD_0000016501-mRNA-1"/>
    </source>
</evidence>
<dbReference type="PANTHER" id="PTHR12363:SF42">
    <property type="entry name" value="TRANSPORTIN-3"/>
    <property type="match status" value="1"/>
</dbReference>
<protein>
    <submittedName>
        <fullName evidence="5">Xpo1 domain-containing protein</fullName>
    </submittedName>
</protein>
<evidence type="ECO:0000313" key="3">
    <source>
        <dbReference type="EMBL" id="VDO80154.1"/>
    </source>
</evidence>
<dbReference type="Pfam" id="PF08389">
    <property type="entry name" value="Xpo1"/>
    <property type="match status" value="1"/>
</dbReference>
<sequence>MDVAPSVDTVYQAIRTLHYDTEVHAKEKASIWLGEFQKSVFAWSISDALLREDRDLESSYFAAQTMRTKIQSSFHELPPESYEALRESLFSHFSTSGSATNHVIVIQLCLAVADLYLQVPAWKNCVVEIIDRFQKSSTDIGILLEILAFLTEELVHSRLRIGENRRSEIRNEFLPHATMLLSFLVVFRNICPNHTLYITNRNFFANLILNIALANY</sequence>
<accession>A0A183I959</accession>
<dbReference type="AlphaFoldDB" id="A0A183I959"/>
<evidence type="ECO:0000313" key="4">
    <source>
        <dbReference type="Proteomes" id="UP000270296"/>
    </source>
</evidence>
<gene>
    <name evidence="3" type="ORF">SBAD_LOCUS153</name>
</gene>
<dbReference type="InterPro" id="IPR016024">
    <property type="entry name" value="ARM-type_fold"/>
</dbReference>
<dbReference type="GO" id="GO:0006606">
    <property type="term" value="P:protein import into nucleus"/>
    <property type="evidence" value="ECO:0007669"/>
    <property type="project" value="TreeGrafter"/>
</dbReference>
<dbReference type="GO" id="GO:0031267">
    <property type="term" value="F:small GTPase binding"/>
    <property type="evidence" value="ECO:0007669"/>
    <property type="project" value="InterPro"/>
</dbReference>
<evidence type="ECO:0000259" key="2">
    <source>
        <dbReference type="Pfam" id="PF08389"/>
    </source>
</evidence>
<reference evidence="3 4" key="2">
    <citation type="submission" date="2018-11" db="EMBL/GenBank/DDBJ databases">
        <authorList>
            <consortium name="Pathogen Informatics"/>
        </authorList>
    </citation>
    <scope>NUCLEOTIDE SEQUENCE [LARGE SCALE GENOMIC DNA]</scope>
</reference>